<evidence type="ECO:0000256" key="1">
    <source>
        <dbReference type="ARBA" id="ARBA00004141"/>
    </source>
</evidence>
<evidence type="ECO:0000256" key="4">
    <source>
        <dbReference type="ARBA" id="ARBA00022989"/>
    </source>
</evidence>
<keyword evidence="5 6" id="KW-0472">Membrane</keyword>
<feature type="transmembrane region" description="Helical" evidence="6">
    <location>
        <begin position="35"/>
        <end position="56"/>
    </location>
</feature>
<dbReference type="InterPro" id="IPR045062">
    <property type="entry name" value="Cyt_c_biogenesis_CcsA/CcmC"/>
</dbReference>
<evidence type="ECO:0000313" key="9">
    <source>
        <dbReference type="EMBL" id="SDB79001.1"/>
    </source>
</evidence>
<evidence type="ECO:0000256" key="5">
    <source>
        <dbReference type="ARBA" id="ARBA00023136"/>
    </source>
</evidence>
<evidence type="ECO:0000256" key="3">
    <source>
        <dbReference type="ARBA" id="ARBA00022748"/>
    </source>
</evidence>
<dbReference type="InterPro" id="IPR007816">
    <property type="entry name" value="ResB-like_domain"/>
</dbReference>
<feature type="transmembrane region" description="Helical" evidence="6">
    <location>
        <begin position="641"/>
        <end position="659"/>
    </location>
</feature>
<dbReference type="EMBL" id="FNDO01000045">
    <property type="protein sequence ID" value="SDI42932.1"/>
    <property type="molecule type" value="Genomic_DNA"/>
</dbReference>
<dbReference type="RefSeq" id="WP_074559651.1">
    <property type="nucleotide sequence ID" value="NZ_FMYE01000058.1"/>
</dbReference>
<dbReference type="Pfam" id="PF01578">
    <property type="entry name" value="Cytochrom_C_asm"/>
    <property type="match status" value="1"/>
</dbReference>
<dbReference type="EMBL" id="FMYE01000058">
    <property type="protein sequence ID" value="SDB79001.1"/>
    <property type="molecule type" value="Genomic_DNA"/>
</dbReference>
<evidence type="ECO:0000313" key="10">
    <source>
        <dbReference type="EMBL" id="SDI42932.1"/>
    </source>
</evidence>
<dbReference type="GO" id="GO:0005886">
    <property type="term" value="C:plasma membrane"/>
    <property type="evidence" value="ECO:0007669"/>
    <property type="project" value="TreeGrafter"/>
</dbReference>
<dbReference type="AlphaFoldDB" id="A0A1G8KHR8"/>
<evidence type="ECO:0000256" key="6">
    <source>
        <dbReference type="SAM" id="Phobius"/>
    </source>
</evidence>
<feature type="transmembrane region" description="Helical" evidence="6">
    <location>
        <begin position="198"/>
        <end position="215"/>
    </location>
</feature>
<gene>
    <name evidence="9" type="ORF">SAMN05192581_10581</name>
    <name evidence="10" type="ORF">SAMN05192582_10456</name>
</gene>
<feature type="transmembrane region" description="Helical" evidence="6">
    <location>
        <begin position="227"/>
        <end position="247"/>
    </location>
</feature>
<dbReference type="GO" id="GO:0017004">
    <property type="term" value="P:cytochrome complex assembly"/>
    <property type="evidence" value="ECO:0007669"/>
    <property type="project" value="UniProtKB-KW"/>
</dbReference>
<proteinExistence type="predicted"/>
<reference evidence="11 12" key="1">
    <citation type="submission" date="2016-10" db="EMBL/GenBank/DDBJ databases">
        <authorList>
            <person name="de Groot N.N."/>
        </authorList>
    </citation>
    <scope>NUCLEOTIDE SEQUENCE [LARGE SCALE GENOMIC DNA]</scope>
    <source>
        <strain evidence="9 12">NLAE-zl-C500</strain>
        <strain evidence="10 11">NLAE-zl-C57</strain>
    </source>
</reference>
<evidence type="ECO:0000313" key="12">
    <source>
        <dbReference type="Proteomes" id="UP000183670"/>
    </source>
</evidence>
<feature type="domain" description="ResB-like" evidence="8">
    <location>
        <begin position="59"/>
        <end position="183"/>
    </location>
</feature>
<dbReference type="InterPro" id="IPR002541">
    <property type="entry name" value="Cyt_c_assembly"/>
</dbReference>
<accession>A0A1G8KHR8</accession>
<keyword evidence="2 6" id="KW-0812">Transmembrane</keyword>
<dbReference type="Pfam" id="PF05140">
    <property type="entry name" value="ResB"/>
    <property type="match status" value="1"/>
</dbReference>
<dbReference type="GO" id="GO:0020037">
    <property type="term" value="F:heme binding"/>
    <property type="evidence" value="ECO:0007669"/>
    <property type="project" value="InterPro"/>
</dbReference>
<keyword evidence="3" id="KW-0201">Cytochrome c-type biogenesis</keyword>
<feature type="transmembrane region" description="Helical" evidence="6">
    <location>
        <begin position="456"/>
        <end position="480"/>
    </location>
</feature>
<protein>
    <submittedName>
        <fullName evidence="10">Cytochrome c-type biogenesis protein CcsB</fullName>
    </submittedName>
</protein>
<dbReference type="PANTHER" id="PTHR30071:SF1">
    <property type="entry name" value="CYTOCHROME B_B6 PROTEIN-RELATED"/>
    <property type="match status" value="1"/>
</dbReference>
<feature type="transmembrane region" description="Helical" evidence="6">
    <location>
        <begin position="492"/>
        <end position="508"/>
    </location>
</feature>
<organism evidence="10 11">
    <name type="scientific">Bacteroides ovatus</name>
    <dbReference type="NCBI Taxonomy" id="28116"/>
    <lineage>
        <taxon>Bacteria</taxon>
        <taxon>Pseudomonadati</taxon>
        <taxon>Bacteroidota</taxon>
        <taxon>Bacteroidia</taxon>
        <taxon>Bacteroidales</taxon>
        <taxon>Bacteroidaceae</taxon>
        <taxon>Bacteroides</taxon>
    </lineage>
</organism>
<feature type="transmembrane region" description="Helical" evidence="6">
    <location>
        <begin position="552"/>
        <end position="577"/>
    </location>
</feature>
<feature type="transmembrane region" description="Helical" evidence="6">
    <location>
        <begin position="68"/>
        <end position="87"/>
    </location>
</feature>
<name>A0A1G8KHR8_BACOV</name>
<evidence type="ECO:0000256" key="2">
    <source>
        <dbReference type="ARBA" id="ARBA00022692"/>
    </source>
</evidence>
<feature type="transmembrane region" description="Helical" evidence="6">
    <location>
        <begin position="666"/>
        <end position="686"/>
    </location>
</feature>
<dbReference type="PANTHER" id="PTHR30071">
    <property type="entry name" value="HEME EXPORTER PROTEIN C"/>
    <property type="match status" value="1"/>
</dbReference>
<sequence length="699" mass="79612">MKRLLIILYICLVGLLAVTTFVEQAYGTDFVERNIYHTCWFCCLWGTIATIALVALIRRALWRRFPILLFHGSLLVILVGAMITFIGSKKGYVHLLPGATIDSFLESESGRKADLPFTIQLDSFRIAYYPGTEAPADYISYITYSLPGQKNVLLHEQISMNRIFTSQGFRFYQSSFDDDGKGSWLTVNYDPWGTGVTYAGYILLGLSMIWLLFSRSSDFRRLLNHPLLKKGGVFILFIFCLAGNMQAQKKLLPALKRTQADSLAQEQVIYHDRVVPFNTLARDFIQKLTGEASYKGLTPEQVIGGWLLYPEVWRNEPLIYIKNTELQHLLNLQTPYARLTDLFDGSVYRLREHWQREQGQQNKLAKAIQETDEKVGLILMLEKGTFIHPLPTDGSVQPLSELEVKAELLYNRIPFSKILFMINLSLGVLSFLLLLHNSLQRNILSPKAKTISRTAGTFFSVALYLAFIFHLAGYCLRWYIGGRIPLSNGYETMQFMALCILLIACLLHRRFSFILPFGFLLSGFALLVSYLGQMNPQITPLMPVLVSPWLSIHVSLIMMSYALLAFIMLNGILALCLRKKESENNVSGNDAIQDNRIEQLTLVSRLLLYPATFFLGAGIFLGAVWANVSWGRYWAWDPKEVWALITFLVYGVAFHSQSLRIFRKPLFFHIYMILAFLTVLMTYFGVNYVLGGMHSYANA</sequence>
<evidence type="ECO:0000259" key="8">
    <source>
        <dbReference type="Pfam" id="PF05140"/>
    </source>
</evidence>
<evidence type="ECO:0000313" key="11">
    <source>
        <dbReference type="Proteomes" id="UP000181870"/>
    </source>
</evidence>
<feature type="transmembrane region" description="Helical" evidence="6">
    <location>
        <begin position="513"/>
        <end position="532"/>
    </location>
</feature>
<keyword evidence="4 6" id="KW-1133">Transmembrane helix</keyword>
<feature type="domain" description="Cytochrome c assembly protein" evidence="7">
    <location>
        <begin position="486"/>
        <end position="694"/>
    </location>
</feature>
<comment type="subcellular location">
    <subcellularLocation>
        <location evidence="1">Membrane</location>
        <topology evidence="1">Multi-pass membrane protein</topology>
    </subcellularLocation>
</comment>
<dbReference type="Proteomes" id="UP000181870">
    <property type="component" value="Unassembled WGS sequence"/>
</dbReference>
<feature type="transmembrane region" description="Helical" evidence="6">
    <location>
        <begin position="606"/>
        <end position="626"/>
    </location>
</feature>
<dbReference type="Proteomes" id="UP000183670">
    <property type="component" value="Unassembled WGS sequence"/>
</dbReference>
<evidence type="ECO:0000259" key="7">
    <source>
        <dbReference type="Pfam" id="PF01578"/>
    </source>
</evidence>
<feature type="transmembrane region" description="Helical" evidence="6">
    <location>
        <begin position="418"/>
        <end position="435"/>
    </location>
</feature>